<dbReference type="PANTHER" id="PTHR46172">
    <property type="entry name" value="DNA POLYMERASE EPSILON SUBUNIT 3"/>
    <property type="match status" value="1"/>
</dbReference>
<name>A0AAD5HA38_9CHLO</name>
<dbReference type="PANTHER" id="PTHR46172:SF1">
    <property type="entry name" value="DNA POLYMERASE EPSILON SUBUNIT 3"/>
    <property type="match status" value="1"/>
</dbReference>
<evidence type="ECO:0000256" key="2">
    <source>
        <dbReference type="ARBA" id="ARBA00023242"/>
    </source>
</evidence>
<dbReference type="GO" id="GO:0006974">
    <property type="term" value="P:DNA damage response"/>
    <property type="evidence" value="ECO:0007669"/>
    <property type="project" value="TreeGrafter"/>
</dbReference>
<dbReference type="GO" id="GO:0008622">
    <property type="term" value="C:epsilon DNA polymerase complex"/>
    <property type="evidence" value="ECO:0007669"/>
    <property type="project" value="TreeGrafter"/>
</dbReference>
<feature type="compositionally biased region" description="Basic and acidic residues" evidence="3">
    <location>
        <begin position="97"/>
        <end position="121"/>
    </location>
</feature>
<dbReference type="EMBL" id="JADXDR010000006">
    <property type="protein sequence ID" value="KAI7846247.1"/>
    <property type="molecule type" value="Genomic_DNA"/>
</dbReference>
<dbReference type="Pfam" id="PF00808">
    <property type="entry name" value="CBFD_NFYB_HMF"/>
    <property type="match status" value="1"/>
</dbReference>
<proteinExistence type="predicted"/>
<keyword evidence="2" id="KW-0539">Nucleus</keyword>
<evidence type="ECO:0000256" key="3">
    <source>
        <dbReference type="SAM" id="MobiDB-lite"/>
    </source>
</evidence>
<keyword evidence="6" id="KW-1185">Reference proteome</keyword>
<evidence type="ECO:0000313" key="6">
    <source>
        <dbReference type="Proteomes" id="UP001205105"/>
    </source>
</evidence>
<dbReference type="CDD" id="cd22928">
    <property type="entry name" value="HFD_POLE3_DPB4"/>
    <property type="match status" value="1"/>
</dbReference>
<dbReference type="AlphaFoldDB" id="A0AAD5HA38"/>
<comment type="caution">
    <text evidence="5">The sequence shown here is derived from an EMBL/GenBank/DDBJ whole genome shotgun (WGS) entry which is preliminary data.</text>
</comment>
<evidence type="ECO:0000313" key="5">
    <source>
        <dbReference type="EMBL" id="KAI7846247.1"/>
    </source>
</evidence>
<accession>A0AAD5HA38</accession>
<evidence type="ECO:0000256" key="1">
    <source>
        <dbReference type="ARBA" id="ARBA00004123"/>
    </source>
</evidence>
<evidence type="ECO:0000259" key="4">
    <source>
        <dbReference type="Pfam" id="PF00808"/>
    </source>
</evidence>
<dbReference type="GO" id="GO:0008623">
    <property type="term" value="C:CHRAC"/>
    <property type="evidence" value="ECO:0007669"/>
    <property type="project" value="TreeGrafter"/>
</dbReference>
<organism evidence="5 6">
    <name type="scientific">Chlorella ohadii</name>
    <dbReference type="NCBI Taxonomy" id="2649997"/>
    <lineage>
        <taxon>Eukaryota</taxon>
        <taxon>Viridiplantae</taxon>
        <taxon>Chlorophyta</taxon>
        <taxon>core chlorophytes</taxon>
        <taxon>Trebouxiophyceae</taxon>
        <taxon>Chlorellales</taxon>
        <taxon>Chlorellaceae</taxon>
        <taxon>Chlorella clade</taxon>
        <taxon>Chlorella</taxon>
    </lineage>
</organism>
<dbReference type="Gene3D" id="1.10.20.10">
    <property type="entry name" value="Histone, subunit A"/>
    <property type="match status" value="1"/>
</dbReference>
<sequence>MSGAAEAAAVASPTKSGGGGEDAELPKALLKRILKARLAEWDAQQNGGDGSRDFQINKDALLACSEAAKLFIHYLASTASDNCKDAKRQTISAAYRAENKEKAKKRADASKKRKAADKGGEGGEQQQEQGEQPAGGEAMEADAAGDDTS</sequence>
<dbReference type="GO" id="GO:0031490">
    <property type="term" value="F:chromatin DNA binding"/>
    <property type="evidence" value="ECO:0007669"/>
    <property type="project" value="TreeGrafter"/>
</dbReference>
<protein>
    <recommendedName>
        <fullName evidence="4">Transcription factor CBF/NF-Y/archaeal histone domain-containing protein</fullName>
    </recommendedName>
</protein>
<dbReference type="SUPFAM" id="SSF47113">
    <property type="entry name" value="Histone-fold"/>
    <property type="match status" value="1"/>
</dbReference>
<dbReference type="Proteomes" id="UP001205105">
    <property type="component" value="Unassembled WGS sequence"/>
</dbReference>
<feature type="region of interest" description="Disordered" evidence="3">
    <location>
        <begin position="1"/>
        <end position="23"/>
    </location>
</feature>
<dbReference type="GO" id="GO:0006272">
    <property type="term" value="P:leading strand elongation"/>
    <property type="evidence" value="ECO:0007669"/>
    <property type="project" value="TreeGrafter"/>
</dbReference>
<feature type="domain" description="Transcription factor CBF/NF-Y/archaeal histone" evidence="4">
    <location>
        <begin position="55"/>
        <end position="93"/>
    </location>
</feature>
<comment type="subcellular location">
    <subcellularLocation>
        <location evidence="1">Nucleus</location>
    </subcellularLocation>
</comment>
<dbReference type="InterPro" id="IPR009072">
    <property type="entry name" value="Histone-fold"/>
</dbReference>
<dbReference type="InterPro" id="IPR051377">
    <property type="entry name" value="DNA_Pol-Epsilon_Subunit"/>
</dbReference>
<feature type="compositionally biased region" description="Low complexity" evidence="3">
    <location>
        <begin position="1"/>
        <end position="11"/>
    </location>
</feature>
<dbReference type="GO" id="GO:0031507">
    <property type="term" value="P:heterochromatin formation"/>
    <property type="evidence" value="ECO:0007669"/>
    <property type="project" value="TreeGrafter"/>
</dbReference>
<dbReference type="GO" id="GO:0046982">
    <property type="term" value="F:protein heterodimerization activity"/>
    <property type="evidence" value="ECO:0007669"/>
    <property type="project" value="InterPro"/>
</dbReference>
<feature type="region of interest" description="Disordered" evidence="3">
    <location>
        <begin position="97"/>
        <end position="149"/>
    </location>
</feature>
<reference evidence="5" key="1">
    <citation type="submission" date="2020-11" db="EMBL/GenBank/DDBJ databases">
        <title>Chlorella ohadii genome sequencing and assembly.</title>
        <authorList>
            <person name="Murik O."/>
            <person name="Treves H."/>
            <person name="Kedem I."/>
            <person name="Shotland Y."/>
            <person name="Kaplan A."/>
        </authorList>
    </citation>
    <scope>NUCLEOTIDE SEQUENCE</scope>
    <source>
        <strain evidence="5">1</strain>
    </source>
</reference>
<feature type="compositionally biased region" description="Low complexity" evidence="3">
    <location>
        <begin position="124"/>
        <end position="138"/>
    </location>
</feature>
<gene>
    <name evidence="5" type="ORF">COHA_000227</name>
</gene>
<dbReference type="InterPro" id="IPR003958">
    <property type="entry name" value="CBFA_NFYB_domain"/>
</dbReference>
<feature type="compositionally biased region" description="Acidic residues" evidence="3">
    <location>
        <begin position="139"/>
        <end position="149"/>
    </location>
</feature>